<evidence type="ECO:0000313" key="7">
    <source>
        <dbReference type="Proteomes" id="UP000252415"/>
    </source>
</evidence>
<evidence type="ECO:0000256" key="1">
    <source>
        <dbReference type="ARBA" id="ARBA00004141"/>
    </source>
</evidence>
<dbReference type="GO" id="GO:0016020">
    <property type="term" value="C:membrane"/>
    <property type="evidence" value="ECO:0007669"/>
    <property type="project" value="UniProtKB-SubCell"/>
</dbReference>
<feature type="transmembrane region" description="Helical" evidence="5">
    <location>
        <begin position="12"/>
        <end position="32"/>
    </location>
</feature>
<dbReference type="InterPro" id="IPR035906">
    <property type="entry name" value="MetI-like_sf"/>
</dbReference>
<evidence type="ECO:0000256" key="2">
    <source>
        <dbReference type="ARBA" id="ARBA00022692"/>
    </source>
</evidence>
<organism evidence="6 7">
    <name type="scientific">Paenibacillus prosopidis</name>
    <dbReference type="NCBI Taxonomy" id="630520"/>
    <lineage>
        <taxon>Bacteria</taxon>
        <taxon>Bacillati</taxon>
        <taxon>Bacillota</taxon>
        <taxon>Bacilli</taxon>
        <taxon>Bacillales</taxon>
        <taxon>Paenibacillaceae</taxon>
        <taxon>Paenibacillus</taxon>
    </lineage>
</organism>
<comment type="subcellular location">
    <subcellularLocation>
        <location evidence="1">Membrane</location>
        <topology evidence="1">Multi-pass membrane protein</topology>
    </subcellularLocation>
</comment>
<name>A0A368VGT9_9BACL</name>
<protein>
    <submittedName>
        <fullName evidence="6">Uncharacterized protein</fullName>
    </submittedName>
</protein>
<proteinExistence type="predicted"/>
<keyword evidence="4 5" id="KW-0472">Membrane</keyword>
<dbReference type="EMBL" id="QPJD01000037">
    <property type="protein sequence ID" value="RCW40314.1"/>
    <property type="molecule type" value="Genomic_DNA"/>
</dbReference>
<sequence length="174" mass="20325">MLNINANSKSVTTIFFLCALVLSFIFLVPLYFTFVNSFNGVQSSPVLSLPKILHPENFVLAITKIPFWRIFEKLFDYRRYLRIFRCMDKFHSRVCFLEAAGTRQRFVVWYSHFGYDGAGFCYLDSDLCIVQQTSNHRLLSDLDFERHRRQPLLYVSVPPIYADRSERTGGGRAN</sequence>
<dbReference type="Proteomes" id="UP000252415">
    <property type="component" value="Unassembled WGS sequence"/>
</dbReference>
<reference evidence="6 7" key="1">
    <citation type="submission" date="2018-07" db="EMBL/GenBank/DDBJ databases">
        <title>Genomic Encyclopedia of Type Strains, Phase III (KMG-III): the genomes of soil and plant-associated and newly described type strains.</title>
        <authorList>
            <person name="Whitman W."/>
        </authorList>
    </citation>
    <scope>NUCLEOTIDE SEQUENCE [LARGE SCALE GENOMIC DNA]</scope>
    <source>
        <strain evidence="6 7">CECT 7506</strain>
    </source>
</reference>
<keyword evidence="2 5" id="KW-0812">Transmembrane</keyword>
<comment type="caution">
    <text evidence="6">The sequence shown here is derived from an EMBL/GenBank/DDBJ whole genome shotgun (WGS) entry which is preliminary data.</text>
</comment>
<evidence type="ECO:0000256" key="5">
    <source>
        <dbReference type="SAM" id="Phobius"/>
    </source>
</evidence>
<gene>
    <name evidence="6" type="ORF">DFP97_1375</name>
</gene>
<evidence type="ECO:0000256" key="4">
    <source>
        <dbReference type="ARBA" id="ARBA00023136"/>
    </source>
</evidence>
<keyword evidence="3 5" id="KW-1133">Transmembrane helix</keyword>
<dbReference type="AlphaFoldDB" id="A0A368VGT9"/>
<dbReference type="SUPFAM" id="SSF161098">
    <property type="entry name" value="MetI-like"/>
    <property type="match status" value="1"/>
</dbReference>
<evidence type="ECO:0000256" key="3">
    <source>
        <dbReference type="ARBA" id="ARBA00022989"/>
    </source>
</evidence>
<accession>A0A368VGT9</accession>
<keyword evidence="7" id="KW-1185">Reference proteome</keyword>
<evidence type="ECO:0000313" key="6">
    <source>
        <dbReference type="EMBL" id="RCW40314.1"/>
    </source>
</evidence>